<dbReference type="AlphaFoldDB" id="A0A6M3K221"/>
<proteinExistence type="predicted"/>
<protein>
    <recommendedName>
        <fullName evidence="3">DUF1367 family protein</fullName>
    </recommendedName>
</protein>
<dbReference type="InterPro" id="IPR009797">
    <property type="entry name" value="DUF1367"/>
</dbReference>
<evidence type="ECO:0000313" key="2">
    <source>
        <dbReference type="EMBL" id="QJA98083.1"/>
    </source>
</evidence>
<name>A0A6M3K221_9ZZZZ</name>
<dbReference type="Pfam" id="PF07105">
    <property type="entry name" value="DUF1367"/>
    <property type="match status" value="2"/>
</dbReference>
<evidence type="ECO:0000313" key="1">
    <source>
        <dbReference type="EMBL" id="QJA75768.1"/>
    </source>
</evidence>
<sequence>MTHVLLIKTPGAWANGDPETVDFHSKIKLGESIHADFKRMRNAAFHRKLFSLLTIGFEYWEPPDLTTKWGKPEKNFKRFRKDVTILAGYYHNVFRLDGTFRIEADSISFGNMEQCVFDKLYQDVLTVLLKKIPMMSKIGADEIDKLTDKFLEFA</sequence>
<dbReference type="EMBL" id="MT143551">
    <property type="protein sequence ID" value="QJA98083.1"/>
    <property type="molecule type" value="Genomic_DNA"/>
</dbReference>
<reference evidence="1" key="1">
    <citation type="submission" date="2020-03" db="EMBL/GenBank/DDBJ databases">
        <title>The deep terrestrial virosphere.</title>
        <authorList>
            <person name="Holmfeldt K."/>
            <person name="Nilsson E."/>
            <person name="Simone D."/>
            <person name="Lopez-Fernandez M."/>
            <person name="Wu X."/>
            <person name="de Brujin I."/>
            <person name="Lundin D."/>
            <person name="Andersson A."/>
            <person name="Bertilsson S."/>
            <person name="Dopson M."/>
        </authorList>
    </citation>
    <scope>NUCLEOTIDE SEQUENCE</scope>
    <source>
        <strain evidence="1">MM415A01711</strain>
        <strain evidence="2">MM415B05685</strain>
    </source>
</reference>
<evidence type="ECO:0008006" key="3">
    <source>
        <dbReference type="Google" id="ProtNLM"/>
    </source>
</evidence>
<accession>A0A6M3K221</accession>
<gene>
    <name evidence="1" type="ORF">MM415A01711_0010</name>
    <name evidence="2" type="ORF">MM415B05685_0004</name>
</gene>
<dbReference type="EMBL" id="MT142184">
    <property type="protein sequence ID" value="QJA75768.1"/>
    <property type="molecule type" value="Genomic_DNA"/>
</dbReference>
<organism evidence="1">
    <name type="scientific">viral metagenome</name>
    <dbReference type="NCBI Taxonomy" id="1070528"/>
    <lineage>
        <taxon>unclassified sequences</taxon>
        <taxon>metagenomes</taxon>
        <taxon>organismal metagenomes</taxon>
    </lineage>
</organism>